<keyword evidence="3" id="KW-1185">Reference proteome</keyword>
<proteinExistence type="predicted"/>
<accession>A0A7Z8KLI5</accession>
<protein>
    <submittedName>
        <fullName evidence="2">Uncharacterized protein</fullName>
    </submittedName>
</protein>
<name>A0A7Z8KLI5_9EURY</name>
<dbReference type="EMBL" id="VIAQ01000020">
    <property type="protein sequence ID" value="TQD23566.1"/>
    <property type="molecule type" value="Genomic_DNA"/>
</dbReference>
<evidence type="ECO:0000313" key="3">
    <source>
        <dbReference type="Proteomes" id="UP000319335"/>
    </source>
</evidence>
<organism evidence="2 3">
    <name type="scientific">Methanolobus vulcani</name>
    <dbReference type="NCBI Taxonomy" id="38026"/>
    <lineage>
        <taxon>Archaea</taxon>
        <taxon>Methanobacteriati</taxon>
        <taxon>Methanobacteriota</taxon>
        <taxon>Stenosarchaea group</taxon>
        <taxon>Methanomicrobia</taxon>
        <taxon>Methanosarcinales</taxon>
        <taxon>Methanosarcinaceae</taxon>
        <taxon>Methanolobus</taxon>
    </lineage>
</organism>
<dbReference type="Proteomes" id="UP000319335">
    <property type="component" value="Unassembled WGS sequence"/>
</dbReference>
<keyword evidence="1" id="KW-0472">Membrane</keyword>
<evidence type="ECO:0000313" key="2">
    <source>
        <dbReference type="EMBL" id="TQD23566.1"/>
    </source>
</evidence>
<evidence type="ECO:0000256" key="1">
    <source>
        <dbReference type="SAM" id="Phobius"/>
    </source>
</evidence>
<comment type="caution">
    <text evidence="2">The sequence shown here is derived from an EMBL/GenBank/DDBJ whole genome shotgun (WGS) entry which is preliminary data.</text>
</comment>
<dbReference type="AlphaFoldDB" id="A0A7Z8KLI5"/>
<gene>
    <name evidence="2" type="ORF">FKV42_13680</name>
</gene>
<sequence>MAYVMIFIVLSYSGCISKIEDGSINDRDPSNSFVVISNIEDLELIAESSQNAGFDQELVTLLESLENYDYYCNPEYDYEMAAETAYSISTEIQDYGLKPLNIELLKEYGSYKHEVGQANRVIDTLNGKMKYHFDKIPDDELSHNKFISLINSGQKYLPIVDSYNEFLNSSKYVIDDRNNQDNIRRFYICAFLLAVDIALIESGGIHKTTFKSVGTISRDLKLMKTVPYLGYSGYGLLLSTIYWSIRGYMEETKNEVFDVLRDGIPEEEIKIYVSQITAENITSCFDAVSETSMKKIDIVNNEVKKLGID</sequence>
<keyword evidence="1" id="KW-1133">Transmembrane helix</keyword>
<feature type="transmembrane region" description="Helical" evidence="1">
    <location>
        <begin position="225"/>
        <end position="245"/>
    </location>
</feature>
<reference evidence="2 3" key="1">
    <citation type="submission" date="2019-06" db="EMBL/GenBank/DDBJ databases">
        <title>Draft genome sequence of Methanolobus vulcani B1d.</title>
        <authorList>
            <person name="Creighbaum A.J."/>
            <person name="Ticak T."/>
            <person name="Hariraju D."/>
            <person name="Arivett B.A."/>
            <person name="Ferguson D.J.Jr."/>
        </authorList>
    </citation>
    <scope>NUCLEOTIDE SEQUENCE [LARGE SCALE GENOMIC DNA]</scope>
    <source>
        <strain evidence="2 3">B1d</strain>
    </source>
</reference>
<feature type="transmembrane region" description="Helical" evidence="1">
    <location>
        <begin position="186"/>
        <end position="205"/>
    </location>
</feature>
<keyword evidence="1" id="KW-0812">Transmembrane</keyword>